<organism evidence="1 2">
    <name type="scientific">Mycobacterium ulcerans str. Harvey</name>
    <dbReference type="NCBI Taxonomy" id="1299332"/>
    <lineage>
        <taxon>Bacteria</taxon>
        <taxon>Bacillati</taxon>
        <taxon>Actinomycetota</taxon>
        <taxon>Actinomycetes</taxon>
        <taxon>Mycobacteriales</taxon>
        <taxon>Mycobacteriaceae</taxon>
        <taxon>Mycobacterium</taxon>
        <taxon>Mycobacterium ulcerans group</taxon>
    </lineage>
</organism>
<accession>A0ABN0QZI0</accession>
<dbReference type="EMBL" id="JAOL01000110">
    <property type="protein sequence ID" value="EUA90108.1"/>
    <property type="molecule type" value="Genomic_DNA"/>
</dbReference>
<dbReference type="Proteomes" id="UP000020681">
    <property type="component" value="Unassembled WGS sequence"/>
</dbReference>
<keyword evidence="2" id="KW-1185">Reference proteome</keyword>
<comment type="caution">
    <text evidence="1">The sequence shown here is derived from an EMBL/GenBank/DDBJ whole genome shotgun (WGS) entry which is preliminary data.</text>
</comment>
<evidence type="ECO:0008006" key="3">
    <source>
        <dbReference type="Google" id="ProtNLM"/>
    </source>
</evidence>
<evidence type="ECO:0000313" key="2">
    <source>
        <dbReference type="Proteomes" id="UP000020681"/>
    </source>
</evidence>
<sequence>MVVVCVVAMALAVLTEEPMSLSSVAACTTISGTAVSAVMSNLHKAHNQPGVPGWFRRARVSNSLL</sequence>
<proteinExistence type="predicted"/>
<gene>
    <name evidence="1" type="ORF">I551_3446</name>
</gene>
<reference evidence="1 2" key="1">
    <citation type="submission" date="2014-01" db="EMBL/GenBank/DDBJ databases">
        <authorList>
            <person name="Dobos K."/>
            <person name="Lenaerts A."/>
            <person name="Ordway D."/>
            <person name="DeGroote M.A."/>
            <person name="Parker T."/>
            <person name="Sizemore C."/>
            <person name="Tallon L.J."/>
            <person name="Sadzewicz L.K."/>
            <person name="Sengamalay N."/>
            <person name="Fraser C.M."/>
            <person name="Hine E."/>
            <person name="Shefchek K.A."/>
            <person name="Das S.P."/>
            <person name="Tettelin H."/>
        </authorList>
    </citation>
    <scope>NUCLEOTIDE SEQUENCE [LARGE SCALE GENOMIC DNA]</scope>
    <source>
        <strain evidence="1 2">Harvey</strain>
    </source>
</reference>
<protein>
    <recommendedName>
        <fullName evidence="3">Secreted protein</fullName>
    </recommendedName>
</protein>
<name>A0ABN0QZI0_MYCUL</name>
<evidence type="ECO:0000313" key="1">
    <source>
        <dbReference type="EMBL" id="EUA90108.1"/>
    </source>
</evidence>